<evidence type="ECO:0000313" key="3">
    <source>
        <dbReference type="Proteomes" id="UP000509302"/>
    </source>
</evidence>
<gene>
    <name evidence="2" type="ORF">HYG79_16315</name>
</gene>
<dbReference type="InterPro" id="IPR035177">
    <property type="entry name" value="TssN"/>
</dbReference>
<feature type="transmembrane region" description="Helical" evidence="1">
    <location>
        <begin position="137"/>
        <end position="161"/>
    </location>
</feature>
<name>A0A7H9ATS5_9FLAO</name>
<proteinExistence type="predicted"/>
<reference evidence="2 3" key="1">
    <citation type="journal article" date="2006" name="Int. J. Syst. Evol. Microbiol.">
        <title>Costertonia aggregata gen. nov., sp. nov., a mesophilic marine bacterium of the family Flavobacteriaceae, isolated from a mature biofilm.</title>
        <authorList>
            <person name="Kwon K.K."/>
            <person name="Lee Y.K."/>
            <person name="Lee H.K."/>
        </authorList>
    </citation>
    <scope>NUCLEOTIDE SEQUENCE [LARGE SCALE GENOMIC DNA]</scope>
    <source>
        <strain evidence="2 3">KCCM 42265</strain>
    </source>
</reference>
<sequence length="288" mass="33671">MLRSYLKNLISFEALVPFAIIVVLVVLVLTLLGSKTPSYRPKRKKFYLYLFVGVLIVGIVTAILFNLKQTAIVLRYFSLMGAMLILGGLHVFFFHTVFKRFNSLNNFKEILFAIIASLVLMVPIIMITAYFNDLNYLGYYFVIICAFVVPTSFFILFNYAVSIPTRLYSKWYYPFGKKYETPKHYELSNMIVLNFLFYKNTKEDHITSFKAKAPKNMDFGRLFFFFINDYNDKKSKSKIEISEDNGDPYGWYFYTKPKWYGASRHIDSELTVEQNNLVDGDIIVCQRI</sequence>
<organism evidence="2 3">
    <name type="scientific">Costertonia aggregata</name>
    <dbReference type="NCBI Taxonomy" id="343403"/>
    <lineage>
        <taxon>Bacteria</taxon>
        <taxon>Pseudomonadati</taxon>
        <taxon>Bacteroidota</taxon>
        <taxon>Flavobacteriia</taxon>
        <taxon>Flavobacteriales</taxon>
        <taxon>Flavobacteriaceae</taxon>
        <taxon>Costertonia</taxon>
    </lineage>
</organism>
<keyword evidence="1" id="KW-0812">Transmembrane</keyword>
<dbReference type="RefSeq" id="WP_179243128.1">
    <property type="nucleotide sequence ID" value="NZ_CP058595.1"/>
</dbReference>
<feature type="transmembrane region" description="Helical" evidence="1">
    <location>
        <begin position="110"/>
        <end position="131"/>
    </location>
</feature>
<dbReference type="Proteomes" id="UP000509302">
    <property type="component" value="Chromosome"/>
</dbReference>
<dbReference type="Pfam" id="PF17555">
    <property type="entry name" value="TssN"/>
    <property type="match status" value="1"/>
</dbReference>
<protein>
    <recommendedName>
        <fullName evidence="4">TssN family type VI secretion system protein</fullName>
    </recommendedName>
</protein>
<keyword evidence="3" id="KW-1185">Reference proteome</keyword>
<dbReference type="KEGG" id="cagg:HYG79_16315"/>
<feature type="transmembrane region" description="Helical" evidence="1">
    <location>
        <begin position="46"/>
        <end position="67"/>
    </location>
</feature>
<keyword evidence="1" id="KW-0472">Membrane</keyword>
<dbReference type="AlphaFoldDB" id="A0A7H9ATS5"/>
<accession>A0A7H9ATS5</accession>
<keyword evidence="1" id="KW-1133">Transmembrane helix</keyword>
<evidence type="ECO:0000256" key="1">
    <source>
        <dbReference type="SAM" id="Phobius"/>
    </source>
</evidence>
<dbReference type="EMBL" id="CP058595">
    <property type="protein sequence ID" value="QLG46849.1"/>
    <property type="molecule type" value="Genomic_DNA"/>
</dbReference>
<feature type="transmembrane region" description="Helical" evidence="1">
    <location>
        <begin position="14"/>
        <end position="34"/>
    </location>
</feature>
<evidence type="ECO:0008006" key="4">
    <source>
        <dbReference type="Google" id="ProtNLM"/>
    </source>
</evidence>
<evidence type="ECO:0000313" key="2">
    <source>
        <dbReference type="EMBL" id="QLG46849.1"/>
    </source>
</evidence>
<feature type="transmembrane region" description="Helical" evidence="1">
    <location>
        <begin position="73"/>
        <end position="98"/>
    </location>
</feature>